<dbReference type="RefSeq" id="WP_058421713.1">
    <property type="nucleotide sequence ID" value="NZ_LKEF01000041.1"/>
</dbReference>
<proteinExistence type="predicted"/>
<dbReference type="EMBL" id="LKEF01000041">
    <property type="protein sequence ID" value="KTB60151.1"/>
    <property type="molecule type" value="Genomic_DNA"/>
</dbReference>
<protein>
    <recommendedName>
        <fullName evidence="3">Nitroreductase domain-containing protein</fullName>
    </recommendedName>
</protein>
<organism evidence="1 2">
    <name type="scientific">Pseudomonas fluorescens ICMP 11288</name>
    <dbReference type="NCBI Taxonomy" id="1198309"/>
    <lineage>
        <taxon>Bacteria</taxon>
        <taxon>Pseudomonadati</taxon>
        <taxon>Pseudomonadota</taxon>
        <taxon>Gammaproteobacteria</taxon>
        <taxon>Pseudomonadales</taxon>
        <taxon>Pseudomonadaceae</taxon>
        <taxon>Pseudomonas</taxon>
    </lineage>
</organism>
<evidence type="ECO:0000313" key="2">
    <source>
        <dbReference type="Proteomes" id="UP000054197"/>
    </source>
</evidence>
<dbReference type="GO" id="GO:0016491">
    <property type="term" value="F:oxidoreductase activity"/>
    <property type="evidence" value="ECO:0007669"/>
    <property type="project" value="InterPro"/>
</dbReference>
<name>A0A0W0HHB2_PSEFL</name>
<reference evidence="1 2" key="1">
    <citation type="submission" date="2015-09" db="EMBL/GenBank/DDBJ databases">
        <title>Genome sequence of ICMP 11288.</title>
        <authorList>
            <person name="Visnovsky S."/>
            <person name="Lu A."/>
            <person name="Panda P."/>
            <person name="Pitman A."/>
        </authorList>
    </citation>
    <scope>NUCLEOTIDE SEQUENCE [LARGE SCALE GENOMIC DNA]</scope>
    <source>
        <strain evidence="1 2">ICMP 11288</strain>
    </source>
</reference>
<dbReference type="Proteomes" id="UP000054197">
    <property type="component" value="Unassembled WGS sequence"/>
</dbReference>
<sequence length="231" mass="25641">MRYVSQHGSEVSIPDTWETHNWERPYVFLKQLQADQAARPQALQSHRYLLDKLVTGYDVKRAISRRSFTSVAERDVPSSVLESVLRCLYQALAQETHLFAGIVTQGVQGWADAAWLLDHTPRALKRTDRASDSEVVAKIIQGQGWAGGKGITVLLGINWQFAVAAFGDPDIAYAKALLDVGRVGHALLLEGQHQGLAARMTPAVHEETASNMLRLTQERDVLYAIRLVFPG</sequence>
<dbReference type="AlphaFoldDB" id="A0A0W0HHB2"/>
<evidence type="ECO:0008006" key="3">
    <source>
        <dbReference type="Google" id="ProtNLM"/>
    </source>
</evidence>
<gene>
    <name evidence="1" type="ORF">AO063_28245</name>
</gene>
<accession>A0A0W0HHB2</accession>
<evidence type="ECO:0000313" key="1">
    <source>
        <dbReference type="EMBL" id="KTB60151.1"/>
    </source>
</evidence>
<dbReference type="Gene3D" id="3.40.109.10">
    <property type="entry name" value="NADH Oxidase"/>
    <property type="match status" value="1"/>
</dbReference>
<dbReference type="InterPro" id="IPR000415">
    <property type="entry name" value="Nitroreductase-like"/>
</dbReference>
<comment type="caution">
    <text evidence="1">The sequence shown here is derived from an EMBL/GenBank/DDBJ whole genome shotgun (WGS) entry which is preliminary data.</text>
</comment>